<dbReference type="EC" id="2.1.1.72" evidence="2"/>
<sequence length="553" mass="61750">MICSGYSYAFDRLPSVVSSRHFCIAAWRCALVTGDVEKRLWAVADQLWANTGLRPGEFSVPVLGLIFLRYAEKMYAAAEEKLGPIGSGGRRKVSKDDYLAEGVIFLPEKARFSYLQTLTEGDVIGLAINEAMKAVEEENVDLKGALPRNYVQLGNKVLLELIKLLGPVDLSGDAFGKVYEYFLGNFALKEGQKGGVFYTPESIVKLIVEIIEPFHGRIFDPACGSGGMFAQSADFVKRHHKTAMEEISIFGTEKEQVTVNLNKMNLAVHGLSGDVRIANTYYEDPHEAVTRDGGRFDFVMANPPFNVSGVDKERLEGDLRFPFGVPKTDNANYLWIQLFYASLNKNGRAGFVMANSASDARGSEQVIRRRLIETGAVDVIVSVGSNFFYTVTLPCTLWFFDRAKERDVDRADNVLFIDARHIYRQVDRAHRDWLPEQIEFIANIVRLYRGEAIELTHGSADLLSEKGLIEDYVDVPGLCKVVTRQQIEQRGWSLNPGRHIDALASEREDVVFSERLGALTEELEALALESQQLEQTISANISKIMEGVYGKDS</sequence>
<dbReference type="GO" id="GO:0003677">
    <property type="term" value="F:DNA binding"/>
    <property type="evidence" value="ECO:0007669"/>
    <property type="project" value="InterPro"/>
</dbReference>
<keyword evidence="6" id="KW-0680">Restriction system</keyword>
<dbReference type="GO" id="GO:0008170">
    <property type="term" value="F:N-methyltransferase activity"/>
    <property type="evidence" value="ECO:0007669"/>
    <property type="project" value="InterPro"/>
</dbReference>
<dbReference type="PANTHER" id="PTHR42998">
    <property type="entry name" value="TYPE I RESTRICTION ENZYME HINDVIIP M PROTEIN-RELATED"/>
    <property type="match status" value="1"/>
</dbReference>
<comment type="catalytic activity">
    <reaction evidence="7">
        <text>a 2'-deoxyadenosine in DNA + S-adenosyl-L-methionine = an N(6)-methyl-2'-deoxyadenosine in DNA + S-adenosyl-L-homocysteine + H(+)</text>
        <dbReference type="Rhea" id="RHEA:15197"/>
        <dbReference type="Rhea" id="RHEA-COMP:12418"/>
        <dbReference type="Rhea" id="RHEA-COMP:12419"/>
        <dbReference type="ChEBI" id="CHEBI:15378"/>
        <dbReference type="ChEBI" id="CHEBI:57856"/>
        <dbReference type="ChEBI" id="CHEBI:59789"/>
        <dbReference type="ChEBI" id="CHEBI:90615"/>
        <dbReference type="ChEBI" id="CHEBI:90616"/>
        <dbReference type="EC" id="2.1.1.72"/>
    </reaction>
</comment>
<dbReference type="InterPro" id="IPR003356">
    <property type="entry name" value="DNA_methylase_A-5"/>
</dbReference>
<evidence type="ECO:0000313" key="10">
    <source>
        <dbReference type="EMBL" id="KAB0558424.1"/>
    </source>
</evidence>
<organism evidence="10">
    <name type="scientific">Pseudomonas aeruginosa</name>
    <dbReference type="NCBI Taxonomy" id="287"/>
    <lineage>
        <taxon>Bacteria</taxon>
        <taxon>Pseudomonadati</taxon>
        <taxon>Pseudomonadota</taxon>
        <taxon>Gammaproteobacteria</taxon>
        <taxon>Pseudomonadales</taxon>
        <taxon>Pseudomonadaceae</taxon>
        <taxon>Pseudomonas</taxon>
    </lineage>
</organism>
<dbReference type="Gene3D" id="1.20.1260.30">
    <property type="match status" value="1"/>
</dbReference>
<dbReference type="GO" id="GO:0009307">
    <property type="term" value="P:DNA restriction-modification system"/>
    <property type="evidence" value="ECO:0007669"/>
    <property type="project" value="UniProtKB-KW"/>
</dbReference>
<feature type="domain" description="N6 adenine-specific DNA methyltransferase N-terminal" evidence="9">
    <location>
        <begin position="37"/>
        <end position="163"/>
    </location>
</feature>
<dbReference type="GO" id="GO:0009007">
    <property type="term" value="F:site-specific DNA-methyltransferase (adenine-specific) activity"/>
    <property type="evidence" value="ECO:0007669"/>
    <property type="project" value="UniProtKB-EC"/>
</dbReference>
<dbReference type="PANTHER" id="PTHR42998:SF1">
    <property type="entry name" value="TYPE I RESTRICTION ENZYME HINDI METHYLASE SUBUNIT"/>
    <property type="match status" value="1"/>
</dbReference>
<dbReference type="PRINTS" id="PR00507">
    <property type="entry name" value="N12N6MTFRASE"/>
</dbReference>
<evidence type="ECO:0000259" key="9">
    <source>
        <dbReference type="Pfam" id="PF12161"/>
    </source>
</evidence>
<evidence type="ECO:0000256" key="4">
    <source>
        <dbReference type="ARBA" id="ARBA00022679"/>
    </source>
</evidence>
<dbReference type="InterPro" id="IPR052916">
    <property type="entry name" value="Type-I_RE_MTase_Subunit"/>
</dbReference>
<gene>
    <name evidence="10" type="ORF">F7R07_19105</name>
</gene>
<protein>
    <recommendedName>
        <fullName evidence="2">site-specific DNA-methyltransferase (adenine-specific)</fullName>
        <ecNumber evidence="2">2.1.1.72</ecNumber>
    </recommendedName>
</protein>
<reference evidence="10" key="1">
    <citation type="submission" date="2019-09" db="EMBL/GenBank/DDBJ databases">
        <title>Draft genome sequences of 48 bacterial type strains from the CCUG.</title>
        <authorList>
            <person name="Tunovic T."/>
            <person name="Pineiro-Iglesias B."/>
            <person name="Unosson C."/>
            <person name="Inganas E."/>
            <person name="Ohlen M."/>
            <person name="Cardew S."/>
            <person name="Jensie-Markopoulos S."/>
            <person name="Salva-Serra F."/>
            <person name="Jaen-Luchoro D."/>
            <person name="Karlsson R."/>
            <person name="Svensson-Stadler L."/>
            <person name="Chun J."/>
            <person name="Moore E."/>
        </authorList>
    </citation>
    <scope>NUCLEOTIDE SEQUENCE</scope>
    <source>
        <strain evidence="10">CCUG 551</strain>
    </source>
</reference>
<comment type="similarity">
    <text evidence="1">Belongs to the N(4)/N(6)-methyltransferase family.</text>
</comment>
<evidence type="ECO:0000256" key="1">
    <source>
        <dbReference type="ARBA" id="ARBA00006594"/>
    </source>
</evidence>
<evidence type="ECO:0000256" key="6">
    <source>
        <dbReference type="ARBA" id="ARBA00022747"/>
    </source>
</evidence>
<accession>A0A643EGI0</accession>
<proteinExistence type="inferred from homology"/>
<dbReference type="InterPro" id="IPR029063">
    <property type="entry name" value="SAM-dependent_MTases_sf"/>
</dbReference>
<dbReference type="Pfam" id="PF12161">
    <property type="entry name" value="HsdM_N"/>
    <property type="match status" value="1"/>
</dbReference>
<evidence type="ECO:0000256" key="3">
    <source>
        <dbReference type="ARBA" id="ARBA00022603"/>
    </source>
</evidence>
<dbReference type="AlphaFoldDB" id="A0A643EGI0"/>
<dbReference type="InterPro" id="IPR038333">
    <property type="entry name" value="T1MK-like_N_sf"/>
</dbReference>
<evidence type="ECO:0000259" key="8">
    <source>
        <dbReference type="Pfam" id="PF02384"/>
    </source>
</evidence>
<dbReference type="Gene3D" id="3.40.50.150">
    <property type="entry name" value="Vaccinia Virus protein VP39"/>
    <property type="match status" value="1"/>
</dbReference>
<dbReference type="EMBL" id="VZPH01000057">
    <property type="protein sequence ID" value="KAB0558424.1"/>
    <property type="molecule type" value="Genomic_DNA"/>
</dbReference>
<dbReference type="GO" id="GO:0032259">
    <property type="term" value="P:methylation"/>
    <property type="evidence" value="ECO:0007669"/>
    <property type="project" value="UniProtKB-KW"/>
</dbReference>
<evidence type="ECO:0000256" key="5">
    <source>
        <dbReference type="ARBA" id="ARBA00022691"/>
    </source>
</evidence>
<dbReference type="SUPFAM" id="SSF53335">
    <property type="entry name" value="S-adenosyl-L-methionine-dependent methyltransferases"/>
    <property type="match status" value="1"/>
</dbReference>
<dbReference type="InterPro" id="IPR022749">
    <property type="entry name" value="D12N6_MeTrfase_N"/>
</dbReference>
<evidence type="ECO:0000256" key="2">
    <source>
        <dbReference type="ARBA" id="ARBA00011900"/>
    </source>
</evidence>
<evidence type="ECO:0000256" key="7">
    <source>
        <dbReference type="ARBA" id="ARBA00047942"/>
    </source>
</evidence>
<name>A0A643EGI0_PSEAI</name>
<keyword evidence="3 10" id="KW-0489">Methyltransferase</keyword>
<keyword evidence="5" id="KW-0949">S-adenosyl-L-methionine</keyword>
<keyword evidence="4 10" id="KW-0808">Transferase</keyword>
<comment type="caution">
    <text evidence="10">The sequence shown here is derived from an EMBL/GenBank/DDBJ whole genome shotgun (WGS) entry which is preliminary data.</text>
</comment>
<feature type="domain" description="DNA methylase adenine-specific" evidence="8">
    <location>
        <begin position="172"/>
        <end position="504"/>
    </location>
</feature>
<dbReference type="Pfam" id="PF02384">
    <property type="entry name" value="N6_Mtase"/>
    <property type="match status" value="1"/>
</dbReference>